<evidence type="ECO:0008006" key="2">
    <source>
        <dbReference type="Google" id="ProtNLM"/>
    </source>
</evidence>
<proteinExistence type="predicted"/>
<name>X1GNK9_9ZZZZ</name>
<dbReference type="AlphaFoldDB" id="X1GNK9"/>
<organism evidence="1">
    <name type="scientific">marine sediment metagenome</name>
    <dbReference type="NCBI Taxonomy" id="412755"/>
    <lineage>
        <taxon>unclassified sequences</taxon>
        <taxon>metagenomes</taxon>
        <taxon>ecological metagenomes</taxon>
    </lineage>
</organism>
<gene>
    <name evidence="1" type="ORF">S03H2_34933</name>
</gene>
<protein>
    <recommendedName>
        <fullName evidence="2">Xylose isomerase-like TIM barrel domain-containing protein</fullName>
    </recommendedName>
</protein>
<evidence type="ECO:0000313" key="1">
    <source>
        <dbReference type="EMBL" id="GAH59456.1"/>
    </source>
</evidence>
<accession>X1GNK9</accession>
<reference evidence="1" key="1">
    <citation type="journal article" date="2014" name="Front. Microbiol.">
        <title>High frequency of phylogenetically diverse reductive dehalogenase-homologous genes in deep subseafloor sedimentary metagenomes.</title>
        <authorList>
            <person name="Kawai M."/>
            <person name="Futagami T."/>
            <person name="Toyoda A."/>
            <person name="Takaki Y."/>
            <person name="Nishi S."/>
            <person name="Hori S."/>
            <person name="Arai W."/>
            <person name="Tsubouchi T."/>
            <person name="Morono Y."/>
            <person name="Uchiyama I."/>
            <person name="Ito T."/>
            <person name="Fujiyama A."/>
            <person name="Inagaki F."/>
            <person name="Takami H."/>
        </authorList>
    </citation>
    <scope>NUCLEOTIDE SEQUENCE</scope>
    <source>
        <strain evidence="1">Expedition CK06-06</strain>
    </source>
</reference>
<dbReference type="InterPro" id="IPR036237">
    <property type="entry name" value="Xyl_isomerase-like_sf"/>
</dbReference>
<sequence>MSFNNNYFEGLSQEKSVQKGAAMVDYISLYAKSIGCDVALYNHSGWFGNPYNQIEIIKLLPQHNLQVVYNFHHSHKYIDDFSQLARDISPYLTAVNLNGVSDGGPKIMTIGEGENEKLMIEILLENGYKGPWGILGHVEDKDVKNVLERNLLGLESLE</sequence>
<comment type="caution">
    <text evidence="1">The sequence shown here is derived from an EMBL/GenBank/DDBJ whole genome shotgun (WGS) entry which is preliminary data.</text>
</comment>
<dbReference type="SUPFAM" id="SSF51658">
    <property type="entry name" value="Xylose isomerase-like"/>
    <property type="match status" value="1"/>
</dbReference>
<dbReference type="EMBL" id="BARU01021337">
    <property type="protein sequence ID" value="GAH59456.1"/>
    <property type="molecule type" value="Genomic_DNA"/>
</dbReference>
<dbReference type="Gene3D" id="3.20.20.150">
    <property type="entry name" value="Divalent-metal-dependent TIM barrel enzymes"/>
    <property type="match status" value="1"/>
</dbReference>